<dbReference type="InterPro" id="IPR036661">
    <property type="entry name" value="Luciferase-like_sf"/>
</dbReference>
<keyword evidence="2" id="KW-1185">Reference proteome</keyword>
<dbReference type="AlphaFoldDB" id="A0A3R8MTZ1"/>
<accession>A0A3R8MTZ1</accession>
<evidence type="ECO:0000313" key="2">
    <source>
        <dbReference type="Proteomes" id="UP000245553"/>
    </source>
</evidence>
<sequence>MEYGIMLPTLDRNFNIDDELDRLNQLKNINELRIWFRDLPATQKIDSDEGIAMDPLLAIQYVLSKYGFLKLGIGVLNTSFRNIMLTIRELITLGNLVNTENLIIGVGSGEKELLFKDSNISWSEKSLNFEFWLTEYNHHFNNLEQNGRINLKNHYYSMGALKQIPRLAVATKNIDMVNKFDKLIDSNIIWLSNLEDISKLKQKIKNKKLIMFLPISINNAVKKIEIIQFEDRDILVMTEEILKLYLRELEKFGVNEVIFSIIPGSNLNFLDNLYKF</sequence>
<dbReference type="GO" id="GO:0016705">
    <property type="term" value="F:oxidoreductase activity, acting on paired donors, with incorporation or reduction of molecular oxygen"/>
    <property type="evidence" value="ECO:0007669"/>
    <property type="project" value="InterPro"/>
</dbReference>
<organism evidence="1 2">
    <name type="scientific">Streptococcus halitosis</name>
    <dbReference type="NCBI Taxonomy" id="2172545"/>
    <lineage>
        <taxon>Bacteria</taxon>
        <taxon>Bacillati</taxon>
        <taxon>Bacillota</taxon>
        <taxon>Bacilli</taxon>
        <taxon>Lactobacillales</taxon>
        <taxon>Streptococcaceae</taxon>
        <taxon>Streptococcus</taxon>
    </lineage>
</organism>
<evidence type="ECO:0000313" key="1">
    <source>
        <dbReference type="EMBL" id="RRN46475.1"/>
    </source>
</evidence>
<gene>
    <name evidence="1" type="ORF">DB729_007495</name>
</gene>
<dbReference type="EMBL" id="QEMY02000003">
    <property type="protein sequence ID" value="RRN46475.1"/>
    <property type="molecule type" value="Genomic_DNA"/>
</dbReference>
<comment type="caution">
    <text evidence="1">The sequence shown here is derived from an EMBL/GenBank/DDBJ whole genome shotgun (WGS) entry which is preliminary data.</text>
</comment>
<evidence type="ECO:0008006" key="3">
    <source>
        <dbReference type="Google" id="ProtNLM"/>
    </source>
</evidence>
<dbReference type="Proteomes" id="UP000245553">
    <property type="component" value="Unassembled WGS sequence"/>
</dbReference>
<proteinExistence type="predicted"/>
<dbReference type="RefSeq" id="WP_109289501.1">
    <property type="nucleotide sequence ID" value="NZ_QEMY02000003.1"/>
</dbReference>
<reference evidence="1" key="1">
    <citation type="submission" date="2018-11" db="EMBL/GenBank/DDBJ databases">
        <title>Streptococcus halitosis sp. nov. isolated from oral cavity of patient with halitosis.</title>
        <authorList>
            <person name="Tetz V."/>
            <person name="Tetz G."/>
        </authorList>
    </citation>
    <scope>NUCLEOTIDE SEQUENCE [LARGE SCALE GENOMIC DNA]</scope>
    <source>
        <strain evidence="1">VT-4</strain>
    </source>
</reference>
<protein>
    <recommendedName>
        <fullName evidence="3">LLM class flavin-dependent oxidoreductase</fullName>
    </recommendedName>
</protein>
<dbReference type="Gene3D" id="3.20.20.30">
    <property type="entry name" value="Luciferase-like domain"/>
    <property type="match status" value="1"/>
</dbReference>
<name>A0A3R8MTZ1_9STRE</name>